<dbReference type="Proteomes" id="UP001244341">
    <property type="component" value="Chromosome 8b"/>
</dbReference>
<evidence type="ECO:0000256" key="1">
    <source>
        <dbReference type="SAM" id="MobiDB-lite"/>
    </source>
</evidence>
<evidence type="ECO:0000313" key="2">
    <source>
        <dbReference type="EMBL" id="WIA17447.1"/>
    </source>
</evidence>
<feature type="region of interest" description="Disordered" evidence="1">
    <location>
        <begin position="47"/>
        <end position="77"/>
    </location>
</feature>
<keyword evidence="3" id="KW-1185">Reference proteome</keyword>
<name>A0ABY8UAQ1_TETOB</name>
<reference evidence="2 3" key="1">
    <citation type="submission" date="2023-05" db="EMBL/GenBank/DDBJ databases">
        <title>A 100% complete, gapless, phased diploid assembly of the Scenedesmus obliquus UTEX 3031 genome.</title>
        <authorList>
            <person name="Biondi T.C."/>
            <person name="Hanschen E.R."/>
            <person name="Kwon T."/>
            <person name="Eng W."/>
            <person name="Kruse C.P.S."/>
            <person name="Koehler S.I."/>
            <person name="Kunde Y."/>
            <person name="Gleasner C.D."/>
            <person name="You Mak K.T."/>
            <person name="Polle J."/>
            <person name="Hovde B.T."/>
            <person name="Starkenburg S.R."/>
        </authorList>
    </citation>
    <scope>NUCLEOTIDE SEQUENCE [LARGE SCALE GENOMIC DNA]</scope>
    <source>
        <strain evidence="2 3">DOE0152z</strain>
    </source>
</reference>
<dbReference type="EMBL" id="CP126215">
    <property type="protein sequence ID" value="WIA17447.1"/>
    <property type="molecule type" value="Genomic_DNA"/>
</dbReference>
<protein>
    <submittedName>
        <fullName evidence="2">Uncharacterized protein</fullName>
    </submittedName>
</protein>
<accession>A0ABY8UAQ1</accession>
<evidence type="ECO:0000313" key="3">
    <source>
        <dbReference type="Proteomes" id="UP001244341"/>
    </source>
</evidence>
<organism evidence="2 3">
    <name type="scientific">Tetradesmus obliquus</name>
    <name type="common">Green alga</name>
    <name type="synonym">Acutodesmus obliquus</name>
    <dbReference type="NCBI Taxonomy" id="3088"/>
    <lineage>
        <taxon>Eukaryota</taxon>
        <taxon>Viridiplantae</taxon>
        <taxon>Chlorophyta</taxon>
        <taxon>core chlorophytes</taxon>
        <taxon>Chlorophyceae</taxon>
        <taxon>CS clade</taxon>
        <taxon>Sphaeropleales</taxon>
        <taxon>Scenedesmaceae</taxon>
        <taxon>Tetradesmus</taxon>
    </lineage>
</organism>
<proteinExistence type="predicted"/>
<gene>
    <name evidence="2" type="ORF">OEZ85_014294</name>
</gene>
<sequence length="77" mass="8182">MCGKTPKAIITTTLGWQGQPQQAMSTTSSTVDLLLYGCAFFIGDASAEEPQTPEGMPAPQMKAASARSKRIDTPNYS</sequence>